<name>A0A317U5I8_9GAMM</name>
<protein>
    <submittedName>
        <fullName evidence="1">Uncharacterized protein</fullName>
    </submittedName>
</protein>
<proteinExistence type="predicted"/>
<evidence type="ECO:0000313" key="2">
    <source>
        <dbReference type="EMBL" id="PWY57175.1"/>
    </source>
</evidence>
<organism evidence="1 3">
    <name type="scientific">Legionella qingyii</name>
    <dbReference type="NCBI Taxonomy" id="2184757"/>
    <lineage>
        <taxon>Bacteria</taxon>
        <taxon>Pseudomonadati</taxon>
        <taxon>Pseudomonadota</taxon>
        <taxon>Gammaproteobacteria</taxon>
        <taxon>Legionellales</taxon>
        <taxon>Legionellaceae</taxon>
        <taxon>Legionella</taxon>
    </lineage>
</organism>
<reference evidence="1 3" key="1">
    <citation type="submission" date="2018-05" db="EMBL/GenBank/DDBJ databases">
        <title>Legionella qingyii sp.nov., whole genome shotgun sequence.</title>
        <authorList>
            <person name="Wu H."/>
            <person name="Zhu Q."/>
            <person name="Hu C."/>
        </authorList>
    </citation>
    <scope>NUCLEOTIDE SEQUENCE [LARGE SCALE GENOMIC DNA]</scope>
    <source>
        <strain evidence="1 3">HEB18</strain>
    </source>
</reference>
<dbReference type="EMBL" id="QHJG01000008">
    <property type="protein sequence ID" value="PWY56468.1"/>
    <property type="molecule type" value="Genomic_DNA"/>
</dbReference>
<sequence length="98" mass="11083">MCTSSPKVTVILIFSYDGREDSRSRHSKKQILAYVSSRLGEKVPIRANEGKGLEDNHSDFLPITIYECVLNVYCGIIKIQNDVNESRFYIVQIGTSII</sequence>
<dbReference type="Proteomes" id="UP000247152">
    <property type="component" value="Unassembled WGS sequence"/>
</dbReference>
<evidence type="ECO:0000313" key="1">
    <source>
        <dbReference type="EMBL" id="PWY56468.1"/>
    </source>
</evidence>
<dbReference type="AlphaFoldDB" id="A0A317U5I8"/>
<comment type="caution">
    <text evidence="1">The sequence shown here is derived from an EMBL/GenBank/DDBJ whole genome shotgun (WGS) entry which is preliminary data.</text>
</comment>
<evidence type="ECO:0000313" key="3">
    <source>
        <dbReference type="Proteomes" id="UP000247152"/>
    </source>
</evidence>
<gene>
    <name evidence="2" type="ORF">DGG96_02370</name>
    <name evidence="1" type="ORF">DGG96_06820</name>
</gene>
<dbReference type="EMBL" id="QHJG01000003">
    <property type="protein sequence ID" value="PWY57175.1"/>
    <property type="molecule type" value="Genomic_DNA"/>
</dbReference>
<accession>A0A317U5I8</accession>